<protein>
    <submittedName>
        <fullName evidence="7">Aminotransferase class I/II-fold pyridoxal phosphate-dependent enzyme</fullName>
    </submittedName>
</protein>
<evidence type="ECO:0000313" key="7">
    <source>
        <dbReference type="EMBL" id="RNI38700.1"/>
    </source>
</evidence>
<dbReference type="CDD" id="cd00609">
    <property type="entry name" value="AAT_like"/>
    <property type="match status" value="1"/>
</dbReference>
<sequence>MSTVNSTPYVKKEEKLSQLANTLVGSEIVRLGGEIKQKIKRGETIYNFTIGDFDAEIFPIPQKLEDEIVNAYRNKLTTYPPADGIIQLRESVSKFINDREGLRFETNEILIAAGGRPLIYTVYRAIVDRGDKVIYSVPSWNNNHYVHFTEGKHQVIETTAENNFMPTAEDIQPHVHDAVLIALCSPLNPTGTVFQKEELEKICDMVLAENNRRGEEEKKLYVMYDQMYWMLTYGETRHYNPVSLRPEMKKYTIFIDGISKAFASTGVRVGWALGPEWVLSKMKAINSHLGAWSPMAEQNATAKFLVQKEVVDDYLSVFRKELQERLQLIYDGFMQLKSEGYAVAACAPQAAIYLTIQLSLTGKRTINNGNLLSTQSEVTTYILENAKLAVVPFYAFGAAKDSDWYRLSVGTCRKEEIPEMFSKLKEALDNLH</sequence>
<keyword evidence="5" id="KW-0663">Pyridoxal phosphate</keyword>
<dbReference type="OrthoDB" id="9813612at2"/>
<keyword evidence="3 7" id="KW-0032">Aminotransferase</keyword>
<comment type="caution">
    <text evidence="7">The sequence shown here is derived from an EMBL/GenBank/DDBJ whole genome shotgun (WGS) entry which is preliminary data.</text>
</comment>
<accession>A0A3M9NLN6</accession>
<dbReference type="InterPro" id="IPR004839">
    <property type="entry name" value="Aminotransferase_I/II_large"/>
</dbReference>
<evidence type="ECO:0000259" key="6">
    <source>
        <dbReference type="Pfam" id="PF00155"/>
    </source>
</evidence>
<keyword evidence="8" id="KW-1185">Reference proteome</keyword>
<dbReference type="InterPro" id="IPR015424">
    <property type="entry name" value="PyrdxlP-dep_Trfase"/>
</dbReference>
<dbReference type="GO" id="GO:0008483">
    <property type="term" value="F:transaminase activity"/>
    <property type="evidence" value="ECO:0007669"/>
    <property type="project" value="UniProtKB-KW"/>
</dbReference>
<reference evidence="7 8" key="1">
    <citation type="submission" date="2018-11" db="EMBL/GenBank/DDBJ databases">
        <title>Draft genome sequence of Ferruginibacter sp. BO-59.</title>
        <authorList>
            <person name="Im W.T."/>
        </authorList>
    </citation>
    <scope>NUCLEOTIDE SEQUENCE [LARGE SCALE GENOMIC DNA]</scope>
    <source>
        <strain evidence="7 8">BO-59</strain>
    </source>
</reference>
<comment type="similarity">
    <text evidence="2">Belongs to the class-I pyridoxal-phosphate-dependent aminotransferase family.</text>
</comment>
<feature type="domain" description="Aminotransferase class I/classII large" evidence="6">
    <location>
        <begin position="46"/>
        <end position="421"/>
    </location>
</feature>
<evidence type="ECO:0000256" key="1">
    <source>
        <dbReference type="ARBA" id="ARBA00001933"/>
    </source>
</evidence>
<evidence type="ECO:0000313" key="8">
    <source>
        <dbReference type="Proteomes" id="UP000267223"/>
    </source>
</evidence>
<dbReference type="RefSeq" id="WP_123119262.1">
    <property type="nucleotide sequence ID" value="NZ_RJJR01000002.1"/>
</dbReference>
<dbReference type="Gene3D" id="3.90.1150.10">
    <property type="entry name" value="Aspartate Aminotransferase, domain 1"/>
    <property type="match status" value="1"/>
</dbReference>
<proteinExistence type="inferred from homology"/>
<dbReference type="InterPro" id="IPR015422">
    <property type="entry name" value="PyrdxlP-dep_Trfase_small"/>
</dbReference>
<name>A0A3M9NLN6_9BACT</name>
<comment type="cofactor">
    <cofactor evidence="1">
        <name>pyridoxal 5'-phosphate</name>
        <dbReference type="ChEBI" id="CHEBI:597326"/>
    </cofactor>
</comment>
<dbReference type="GO" id="GO:0030170">
    <property type="term" value="F:pyridoxal phosphate binding"/>
    <property type="evidence" value="ECO:0007669"/>
    <property type="project" value="InterPro"/>
</dbReference>
<dbReference type="Proteomes" id="UP000267223">
    <property type="component" value="Unassembled WGS sequence"/>
</dbReference>
<dbReference type="Pfam" id="PF00155">
    <property type="entry name" value="Aminotran_1_2"/>
    <property type="match status" value="1"/>
</dbReference>
<dbReference type="EMBL" id="RJJR01000002">
    <property type="protein sequence ID" value="RNI38700.1"/>
    <property type="molecule type" value="Genomic_DNA"/>
</dbReference>
<dbReference type="SUPFAM" id="SSF53383">
    <property type="entry name" value="PLP-dependent transferases"/>
    <property type="match status" value="1"/>
</dbReference>
<dbReference type="InterPro" id="IPR015421">
    <property type="entry name" value="PyrdxlP-dep_Trfase_major"/>
</dbReference>
<dbReference type="Gene3D" id="3.40.640.10">
    <property type="entry name" value="Type I PLP-dependent aspartate aminotransferase-like (Major domain)"/>
    <property type="match status" value="1"/>
</dbReference>
<evidence type="ECO:0000256" key="2">
    <source>
        <dbReference type="ARBA" id="ARBA00007441"/>
    </source>
</evidence>
<evidence type="ECO:0000256" key="3">
    <source>
        <dbReference type="ARBA" id="ARBA00022576"/>
    </source>
</evidence>
<dbReference type="InterPro" id="IPR050596">
    <property type="entry name" value="AspAT/PAT-like"/>
</dbReference>
<dbReference type="PANTHER" id="PTHR46383">
    <property type="entry name" value="ASPARTATE AMINOTRANSFERASE"/>
    <property type="match status" value="1"/>
</dbReference>
<organism evidence="7 8">
    <name type="scientific">Hanamia caeni</name>
    <dbReference type="NCBI Taxonomy" id="2294116"/>
    <lineage>
        <taxon>Bacteria</taxon>
        <taxon>Pseudomonadati</taxon>
        <taxon>Bacteroidota</taxon>
        <taxon>Chitinophagia</taxon>
        <taxon>Chitinophagales</taxon>
        <taxon>Chitinophagaceae</taxon>
        <taxon>Hanamia</taxon>
    </lineage>
</organism>
<gene>
    <name evidence="7" type="ORF">EFY79_03275</name>
</gene>
<dbReference type="GO" id="GO:0006520">
    <property type="term" value="P:amino acid metabolic process"/>
    <property type="evidence" value="ECO:0007669"/>
    <property type="project" value="InterPro"/>
</dbReference>
<dbReference type="AlphaFoldDB" id="A0A3M9NLN6"/>
<keyword evidence="4 7" id="KW-0808">Transferase</keyword>
<evidence type="ECO:0000256" key="5">
    <source>
        <dbReference type="ARBA" id="ARBA00022898"/>
    </source>
</evidence>
<evidence type="ECO:0000256" key="4">
    <source>
        <dbReference type="ARBA" id="ARBA00022679"/>
    </source>
</evidence>
<dbReference type="PANTHER" id="PTHR46383:SF1">
    <property type="entry name" value="ASPARTATE AMINOTRANSFERASE"/>
    <property type="match status" value="1"/>
</dbReference>